<dbReference type="EMBL" id="CP133615">
    <property type="protein sequence ID" value="WMV24214.1"/>
    <property type="molecule type" value="Genomic_DNA"/>
</dbReference>
<evidence type="ECO:0000313" key="1">
    <source>
        <dbReference type="EMBL" id="WMV24214.1"/>
    </source>
</evidence>
<dbReference type="AlphaFoldDB" id="A0AAF0QQL0"/>
<evidence type="ECO:0008006" key="3">
    <source>
        <dbReference type="Google" id="ProtNLM"/>
    </source>
</evidence>
<gene>
    <name evidence="1" type="ORF">MTR67_017599</name>
</gene>
<dbReference type="Proteomes" id="UP001234989">
    <property type="component" value="Chromosome 4"/>
</dbReference>
<organism evidence="1 2">
    <name type="scientific">Solanum verrucosum</name>
    <dbReference type="NCBI Taxonomy" id="315347"/>
    <lineage>
        <taxon>Eukaryota</taxon>
        <taxon>Viridiplantae</taxon>
        <taxon>Streptophyta</taxon>
        <taxon>Embryophyta</taxon>
        <taxon>Tracheophyta</taxon>
        <taxon>Spermatophyta</taxon>
        <taxon>Magnoliopsida</taxon>
        <taxon>eudicotyledons</taxon>
        <taxon>Gunneridae</taxon>
        <taxon>Pentapetalae</taxon>
        <taxon>asterids</taxon>
        <taxon>lamiids</taxon>
        <taxon>Solanales</taxon>
        <taxon>Solanaceae</taxon>
        <taxon>Solanoideae</taxon>
        <taxon>Solaneae</taxon>
        <taxon>Solanum</taxon>
    </lineage>
</organism>
<proteinExistence type="predicted"/>
<evidence type="ECO:0000313" key="2">
    <source>
        <dbReference type="Proteomes" id="UP001234989"/>
    </source>
</evidence>
<protein>
    <recommendedName>
        <fullName evidence="3">Gag-pol polyprotein</fullName>
    </recommendedName>
</protein>
<keyword evidence="2" id="KW-1185">Reference proteome</keyword>
<reference evidence="1" key="1">
    <citation type="submission" date="2023-08" db="EMBL/GenBank/DDBJ databases">
        <title>A de novo genome assembly of Solanum verrucosum Schlechtendal, a Mexican diploid species geographically isolated from the other diploid A-genome species in potato relatives.</title>
        <authorList>
            <person name="Hosaka K."/>
        </authorList>
    </citation>
    <scope>NUCLEOTIDE SEQUENCE</scope>
    <source>
        <tissue evidence="1">Young leaves</tissue>
    </source>
</reference>
<sequence length="101" mass="11825">MTTQDNREVIAPVNPNMGTTMIKIRDFTRMNHVEFHSSKVDENAQKFINEVYKIVGIMELSTVEKAELTTYQLKGVAQVWFNHWKEEREVDAGPLDWEKIK</sequence>
<accession>A0AAF0QQL0</accession>
<name>A0AAF0QQL0_SOLVR</name>